<gene>
    <name evidence="2" type="ORF">AAFF_G00353780</name>
</gene>
<protein>
    <submittedName>
        <fullName evidence="2">Uncharacterized protein</fullName>
    </submittedName>
</protein>
<sequence length="111" mass="12405">MMLKKTMQERATPPNRSMETPPSRSGDTLCESGSLVGAAGSAQEGECVLQEAVSDTQIPQWMEGAHAVFEKEWSRIEWEMIHHLRKMVRDCTTLPARRGNSIMEPPSSEFA</sequence>
<evidence type="ECO:0000256" key="1">
    <source>
        <dbReference type="SAM" id="MobiDB-lite"/>
    </source>
</evidence>
<dbReference type="Proteomes" id="UP001221898">
    <property type="component" value="Unassembled WGS sequence"/>
</dbReference>
<dbReference type="AlphaFoldDB" id="A0AAD7VZK1"/>
<reference evidence="2" key="1">
    <citation type="journal article" date="2023" name="Science">
        <title>Genome structures resolve the early diversification of teleost fishes.</title>
        <authorList>
            <person name="Parey E."/>
            <person name="Louis A."/>
            <person name="Montfort J."/>
            <person name="Bouchez O."/>
            <person name="Roques C."/>
            <person name="Iampietro C."/>
            <person name="Lluch J."/>
            <person name="Castinel A."/>
            <person name="Donnadieu C."/>
            <person name="Desvignes T."/>
            <person name="Floi Bucao C."/>
            <person name="Jouanno E."/>
            <person name="Wen M."/>
            <person name="Mejri S."/>
            <person name="Dirks R."/>
            <person name="Jansen H."/>
            <person name="Henkel C."/>
            <person name="Chen W.J."/>
            <person name="Zahm M."/>
            <person name="Cabau C."/>
            <person name="Klopp C."/>
            <person name="Thompson A.W."/>
            <person name="Robinson-Rechavi M."/>
            <person name="Braasch I."/>
            <person name="Lecointre G."/>
            <person name="Bobe J."/>
            <person name="Postlethwait J.H."/>
            <person name="Berthelot C."/>
            <person name="Roest Crollius H."/>
            <person name="Guiguen Y."/>
        </authorList>
    </citation>
    <scope>NUCLEOTIDE SEQUENCE</scope>
    <source>
        <strain evidence="2">NC1722</strain>
    </source>
</reference>
<proteinExistence type="predicted"/>
<name>A0AAD7VZK1_9TELE</name>
<comment type="caution">
    <text evidence="2">The sequence shown here is derived from an EMBL/GenBank/DDBJ whole genome shotgun (WGS) entry which is preliminary data.</text>
</comment>
<organism evidence="2 3">
    <name type="scientific">Aldrovandia affinis</name>
    <dbReference type="NCBI Taxonomy" id="143900"/>
    <lineage>
        <taxon>Eukaryota</taxon>
        <taxon>Metazoa</taxon>
        <taxon>Chordata</taxon>
        <taxon>Craniata</taxon>
        <taxon>Vertebrata</taxon>
        <taxon>Euteleostomi</taxon>
        <taxon>Actinopterygii</taxon>
        <taxon>Neopterygii</taxon>
        <taxon>Teleostei</taxon>
        <taxon>Notacanthiformes</taxon>
        <taxon>Halosauridae</taxon>
        <taxon>Aldrovandia</taxon>
    </lineage>
</organism>
<evidence type="ECO:0000313" key="2">
    <source>
        <dbReference type="EMBL" id="KAJ8366459.1"/>
    </source>
</evidence>
<evidence type="ECO:0000313" key="3">
    <source>
        <dbReference type="Proteomes" id="UP001221898"/>
    </source>
</evidence>
<feature type="region of interest" description="Disordered" evidence="1">
    <location>
        <begin position="1"/>
        <end position="41"/>
    </location>
</feature>
<keyword evidence="3" id="KW-1185">Reference proteome</keyword>
<dbReference type="EMBL" id="JAINUG010000589">
    <property type="protein sequence ID" value="KAJ8366459.1"/>
    <property type="molecule type" value="Genomic_DNA"/>
</dbReference>
<accession>A0AAD7VZK1</accession>
<feature type="compositionally biased region" description="Polar residues" evidence="1">
    <location>
        <begin position="14"/>
        <end position="26"/>
    </location>
</feature>